<dbReference type="RefSeq" id="WP_353897633.1">
    <property type="nucleotide sequence ID" value="NZ_JBEVCJ010000033.1"/>
</dbReference>
<organism evidence="2 3">
    <name type="scientific">Aliikangiella maris</name>
    <dbReference type="NCBI Taxonomy" id="3162458"/>
    <lineage>
        <taxon>Bacteria</taxon>
        <taxon>Pseudomonadati</taxon>
        <taxon>Pseudomonadota</taxon>
        <taxon>Gammaproteobacteria</taxon>
        <taxon>Oceanospirillales</taxon>
        <taxon>Pleioneaceae</taxon>
        <taxon>Aliikangiella</taxon>
    </lineage>
</organism>
<evidence type="ECO:0000259" key="1">
    <source>
        <dbReference type="Pfam" id="PF11008"/>
    </source>
</evidence>
<dbReference type="Pfam" id="PF11008">
    <property type="entry name" value="DUF2846"/>
    <property type="match status" value="1"/>
</dbReference>
<name>A0ABV2BYQ8_9GAMM</name>
<dbReference type="EMBL" id="JBEVCJ010000033">
    <property type="protein sequence ID" value="MET1257050.1"/>
    <property type="molecule type" value="Genomic_DNA"/>
</dbReference>
<sequence>MKFFLALNVIIVIVGCATPASGSYYSRLTSVSPDKAFVYMYRQNRFFQCGTYPNVLIDGVEKFSLRNSGYNFVELTPGEHVIGLEPGLSWTLALSDLKIKVEPEKSYYLKFSFVD</sequence>
<evidence type="ECO:0000313" key="3">
    <source>
        <dbReference type="Proteomes" id="UP001548189"/>
    </source>
</evidence>
<evidence type="ECO:0000313" key="2">
    <source>
        <dbReference type="EMBL" id="MET1257050.1"/>
    </source>
</evidence>
<feature type="domain" description="DUF2846" evidence="1">
    <location>
        <begin position="34"/>
        <end position="113"/>
    </location>
</feature>
<dbReference type="Proteomes" id="UP001548189">
    <property type="component" value="Unassembled WGS sequence"/>
</dbReference>
<dbReference type="InterPro" id="IPR022548">
    <property type="entry name" value="DUF2846"/>
</dbReference>
<dbReference type="PROSITE" id="PS51257">
    <property type="entry name" value="PROKAR_LIPOPROTEIN"/>
    <property type="match status" value="1"/>
</dbReference>
<protein>
    <submittedName>
        <fullName evidence="2">DUF2846 domain-containing protein</fullName>
    </submittedName>
</protein>
<proteinExistence type="predicted"/>
<comment type="caution">
    <text evidence="2">The sequence shown here is derived from an EMBL/GenBank/DDBJ whole genome shotgun (WGS) entry which is preliminary data.</text>
</comment>
<keyword evidence="3" id="KW-1185">Reference proteome</keyword>
<accession>A0ABV2BYQ8</accession>
<gene>
    <name evidence="2" type="ORF">ABVT43_18045</name>
</gene>
<reference evidence="2 3" key="1">
    <citation type="submission" date="2024-06" db="EMBL/GenBank/DDBJ databases">
        <authorList>
            <person name="Li F."/>
        </authorList>
    </citation>
    <scope>NUCLEOTIDE SEQUENCE [LARGE SCALE GENOMIC DNA]</scope>
    <source>
        <strain evidence="2 3">GXAS 311</strain>
    </source>
</reference>